<dbReference type="InterPro" id="IPR029057">
    <property type="entry name" value="PRTase-like"/>
</dbReference>
<dbReference type="GO" id="GO:0032264">
    <property type="term" value="P:IMP salvage"/>
    <property type="evidence" value="ECO:0007669"/>
    <property type="project" value="UniProtKB-UniPathway"/>
</dbReference>
<protein>
    <recommendedName>
        <fullName evidence="15">Hypoxanthine phosphoribosyltransferase</fullName>
        <ecNumber evidence="15">2.4.2.8</ecNumber>
    </recommendedName>
</protein>
<dbReference type="KEGG" id="tbk:HF295_08220"/>
<dbReference type="InterPro" id="IPR000836">
    <property type="entry name" value="PRTase_dom"/>
</dbReference>
<dbReference type="Proteomes" id="UP000512167">
    <property type="component" value="Chromosome"/>
</dbReference>
<sequence length="181" mass="20460">MLEKDIERILVDQDEIIEISKRLGKQITEDYQNKKPLIIGLLNGCLPFLAELIKHIDLYCEYELMSVQSYHGGTKSVGNVKITKDLDISVENRHVIIAEDIVDTGRTINVVKDLLLYRGAASVEVVTLLDKPAGRVEPFIPKYIGVTIPKLFVVGFGLDYEGFYRNTPYVGILKESVYNKD</sequence>
<dbReference type="GO" id="GO:0000287">
    <property type="term" value="F:magnesium ion binding"/>
    <property type="evidence" value="ECO:0007669"/>
    <property type="project" value="TreeGrafter"/>
</dbReference>
<evidence type="ECO:0000256" key="14">
    <source>
        <dbReference type="ARBA" id="ARBA00049402"/>
    </source>
</evidence>
<dbReference type="GO" id="GO:0000166">
    <property type="term" value="F:nucleotide binding"/>
    <property type="evidence" value="ECO:0007669"/>
    <property type="project" value="UniProtKB-KW"/>
</dbReference>
<comment type="catalytic activity">
    <reaction evidence="13">
        <text>GMP + diphosphate = guanine + 5-phospho-alpha-D-ribose 1-diphosphate</text>
        <dbReference type="Rhea" id="RHEA:25424"/>
        <dbReference type="ChEBI" id="CHEBI:16235"/>
        <dbReference type="ChEBI" id="CHEBI:33019"/>
        <dbReference type="ChEBI" id="CHEBI:58017"/>
        <dbReference type="ChEBI" id="CHEBI:58115"/>
        <dbReference type="EC" id="2.4.2.8"/>
    </reaction>
    <physiologicalReaction direction="right-to-left" evidence="13">
        <dbReference type="Rhea" id="RHEA:25426"/>
    </physiologicalReaction>
</comment>
<keyword evidence="18" id="KW-1185">Reference proteome</keyword>
<keyword evidence="7 15" id="KW-0328">Glycosyltransferase</keyword>
<evidence type="ECO:0000256" key="8">
    <source>
        <dbReference type="ARBA" id="ARBA00022679"/>
    </source>
</evidence>
<evidence type="ECO:0000256" key="1">
    <source>
        <dbReference type="ARBA" id="ARBA00001946"/>
    </source>
</evidence>
<dbReference type="PANTHER" id="PTHR43340">
    <property type="entry name" value="HYPOXANTHINE-GUANINE PHOSPHORIBOSYLTRANSFERASE"/>
    <property type="match status" value="1"/>
</dbReference>
<dbReference type="AlphaFoldDB" id="A0A7L6N5K0"/>
<keyword evidence="6 15" id="KW-0963">Cytoplasm</keyword>
<dbReference type="RefSeq" id="WP_312031691.1">
    <property type="nucleotide sequence ID" value="NZ_CP051151.1"/>
</dbReference>
<dbReference type="GO" id="GO:0006178">
    <property type="term" value="P:guanine salvage"/>
    <property type="evidence" value="ECO:0007669"/>
    <property type="project" value="TreeGrafter"/>
</dbReference>
<keyword evidence="11 15" id="KW-0547">Nucleotide-binding</keyword>
<keyword evidence="8 15" id="KW-0808">Transferase</keyword>
<evidence type="ECO:0000256" key="12">
    <source>
        <dbReference type="ARBA" id="ARBA00022842"/>
    </source>
</evidence>
<dbReference type="SUPFAM" id="SSF53271">
    <property type="entry name" value="PRTase-like"/>
    <property type="match status" value="1"/>
</dbReference>
<dbReference type="EMBL" id="CP051151">
    <property type="protein sequence ID" value="QLY40841.1"/>
    <property type="molecule type" value="Genomic_DNA"/>
</dbReference>
<dbReference type="GO" id="GO:0046100">
    <property type="term" value="P:hypoxanthine metabolic process"/>
    <property type="evidence" value="ECO:0007669"/>
    <property type="project" value="TreeGrafter"/>
</dbReference>
<dbReference type="EC" id="2.4.2.8" evidence="15"/>
<feature type="domain" description="Phosphoribosyltransferase" evidence="16">
    <location>
        <begin position="12"/>
        <end position="160"/>
    </location>
</feature>
<dbReference type="GO" id="GO:0032263">
    <property type="term" value="P:GMP salvage"/>
    <property type="evidence" value="ECO:0007669"/>
    <property type="project" value="TreeGrafter"/>
</dbReference>
<dbReference type="InterPro" id="IPR050408">
    <property type="entry name" value="HGPRT"/>
</dbReference>
<evidence type="ECO:0000313" key="17">
    <source>
        <dbReference type="EMBL" id="QLY40841.1"/>
    </source>
</evidence>
<evidence type="ECO:0000256" key="7">
    <source>
        <dbReference type="ARBA" id="ARBA00022676"/>
    </source>
</evidence>
<accession>A0A7L6N5K0</accession>
<keyword evidence="9 15" id="KW-0479">Metal-binding</keyword>
<evidence type="ECO:0000256" key="2">
    <source>
        <dbReference type="ARBA" id="ARBA00004496"/>
    </source>
</evidence>
<keyword evidence="10 15" id="KW-0660">Purine salvage</keyword>
<reference evidence="17 18" key="1">
    <citation type="submission" date="2020-04" db="EMBL/GenBank/DDBJ databases">
        <authorList>
            <person name="Zheng R.K."/>
            <person name="Sun C.M."/>
        </authorList>
    </citation>
    <scope>NUCLEOTIDE SEQUENCE [LARGE SCALE GENOMIC DNA]</scope>
    <source>
        <strain evidence="18">zrk29</strain>
    </source>
</reference>
<dbReference type="GO" id="GO:0005829">
    <property type="term" value="C:cytosol"/>
    <property type="evidence" value="ECO:0007669"/>
    <property type="project" value="TreeGrafter"/>
</dbReference>
<evidence type="ECO:0000256" key="15">
    <source>
        <dbReference type="RuleBase" id="RU364099"/>
    </source>
</evidence>
<dbReference type="NCBIfam" id="TIGR01203">
    <property type="entry name" value="HGPRTase"/>
    <property type="match status" value="1"/>
</dbReference>
<dbReference type="GO" id="GO:0004422">
    <property type="term" value="F:hypoxanthine phosphoribosyltransferase activity"/>
    <property type="evidence" value="ECO:0007669"/>
    <property type="project" value="InterPro"/>
</dbReference>
<evidence type="ECO:0000256" key="3">
    <source>
        <dbReference type="ARBA" id="ARBA00004669"/>
    </source>
</evidence>
<evidence type="ECO:0000256" key="13">
    <source>
        <dbReference type="ARBA" id="ARBA00048811"/>
    </source>
</evidence>
<evidence type="ECO:0000256" key="9">
    <source>
        <dbReference type="ARBA" id="ARBA00022723"/>
    </source>
</evidence>
<dbReference type="GO" id="GO:0006166">
    <property type="term" value="P:purine ribonucleoside salvage"/>
    <property type="evidence" value="ECO:0007669"/>
    <property type="project" value="UniProtKB-KW"/>
</dbReference>
<comment type="subcellular location">
    <subcellularLocation>
        <location evidence="2 15">Cytoplasm</location>
    </subcellularLocation>
</comment>
<keyword evidence="12 15" id="KW-0460">Magnesium</keyword>
<dbReference type="CDD" id="cd06223">
    <property type="entry name" value="PRTases_typeI"/>
    <property type="match status" value="1"/>
</dbReference>
<comment type="pathway">
    <text evidence="3 15">Purine metabolism; IMP biosynthesis via salvage pathway; IMP from hypoxanthine: step 1/1.</text>
</comment>
<dbReference type="GO" id="GO:0052657">
    <property type="term" value="F:guanine phosphoribosyltransferase activity"/>
    <property type="evidence" value="ECO:0007669"/>
    <property type="project" value="UniProtKB-ARBA"/>
</dbReference>
<comment type="pathway">
    <text evidence="4">Purine metabolism; GMP biosynthesis via salvage pathway; GMP from guanine: step 1/1.</text>
</comment>
<comment type="catalytic activity">
    <reaction evidence="14">
        <text>IMP + diphosphate = hypoxanthine + 5-phospho-alpha-D-ribose 1-diphosphate</text>
        <dbReference type="Rhea" id="RHEA:17973"/>
        <dbReference type="ChEBI" id="CHEBI:17368"/>
        <dbReference type="ChEBI" id="CHEBI:33019"/>
        <dbReference type="ChEBI" id="CHEBI:58017"/>
        <dbReference type="ChEBI" id="CHEBI:58053"/>
        <dbReference type="EC" id="2.4.2.8"/>
    </reaction>
    <physiologicalReaction direction="right-to-left" evidence="14">
        <dbReference type="Rhea" id="RHEA:17975"/>
    </physiologicalReaction>
</comment>
<evidence type="ECO:0000256" key="10">
    <source>
        <dbReference type="ARBA" id="ARBA00022726"/>
    </source>
</evidence>
<dbReference type="UniPathway" id="UPA00591">
    <property type="reaction ID" value="UER00648"/>
</dbReference>
<dbReference type="Gene3D" id="3.40.50.2020">
    <property type="match status" value="1"/>
</dbReference>
<gene>
    <name evidence="17" type="primary">hpt</name>
    <name evidence="17" type="ORF">HF295_08220</name>
</gene>
<evidence type="ECO:0000313" key="18">
    <source>
        <dbReference type="Proteomes" id="UP000512167"/>
    </source>
</evidence>
<organism evidence="17 18">
    <name type="scientific">Hujiaoplasma nucleasis</name>
    <dbReference type="NCBI Taxonomy" id="2725268"/>
    <lineage>
        <taxon>Bacteria</taxon>
        <taxon>Bacillati</taxon>
        <taxon>Mycoplasmatota</taxon>
        <taxon>Mollicutes</taxon>
        <taxon>Candidatus Izemoplasmatales</taxon>
        <taxon>Hujiaoplasmataceae</taxon>
        <taxon>Hujiaoplasma</taxon>
    </lineage>
</organism>
<name>A0A7L6N5K0_9MOLU</name>
<dbReference type="InterPro" id="IPR005904">
    <property type="entry name" value="Hxn_phspho_trans"/>
</dbReference>
<evidence type="ECO:0000256" key="4">
    <source>
        <dbReference type="ARBA" id="ARBA00004676"/>
    </source>
</evidence>
<evidence type="ECO:0000256" key="6">
    <source>
        <dbReference type="ARBA" id="ARBA00022490"/>
    </source>
</evidence>
<comment type="similarity">
    <text evidence="5 15">Belongs to the purine/pyrimidine phosphoribosyltransferase family.</text>
</comment>
<proteinExistence type="inferred from homology"/>
<dbReference type="Pfam" id="PF00156">
    <property type="entry name" value="Pribosyltran"/>
    <property type="match status" value="1"/>
</dbReference>
<evidence type="ECO:0000259" key="16">
    <source>
        <dbReference type="Pfam" id="PF00156"/>
    </source>
</evidence>
<dbReference type="PANTHER" id="PTHR43340:SF1">
    <property type="entry name" value="HYPOXANTHINE PHOSPHORIBOSYLTRANSFERASE"/>
    <property type="match status" value="1"/>
</dbReference>
<evidence type="ECO:0000256" key="11">
    <source>
        <dbReference type="ARBA" id="ARBA00022741"/>
    </source>
</evidence>
<evidence type="ECO:0000256" key="5">
    <source>
        <dbReference type="ARBA" id="ARBA00008391"/>
    </source>
</evidence>
<dbReference type="FunFam" id="3.40.50.2020:FF:000006">
    <property type="entry name" value="Hypoxanthine phosphoribosyltransferase"/>
    <property type="match status" value="1"/>
</dbReference>
<comment type="cofactor">
    <cofactor evidence="1 15">
        <name>Mg(2+)</name>
        <dbReference type="ChEBI" id="CHEBI:18420"/>
    </cofactor>
</comment>